<feature type="transmembrane region" description="Helical" evidence="1">
    <location>
        <begin position="48"/>
        <end position="73"/>
    </location>
</feature>
<name>A0AAV3UVW3_9ALTE</name>
<evidence type="ECO:0008006" key="4">
    <source>
        <dbReference type="Google" id="ProtNLM"/>
    </source>
</evidence>
<reference evidence="2 3" key="1">
    <citation type="journal article" date="2017" name="Antonie Van Leeuwenhoek">
        <title>Rhizobium rhizosphaerae sp. nov., a novel species isolated from rice rhizosphere.</title>
        <authorList>
            <person name="Zhao J.J."/>
            <person name="Zhang J."/>
            <person name="Zhang R.J."/>
            <person name="Zhang C.W."/>
            <person name="Yin H.Q."/>
            <person name="Zhang X.X."/>
        </authorList>
    </citation>
    <scope>NUCLEOTIDE SEQUENCE [LARGE SCALE GENOMIC DNA]</scope>
    <source>
        <strain evidence="2 3">S18K6</strain>
    </source>
</reference>
<accession>A0AAV3UVW3</accession>
<comment type="caution">
    <text evidence="2">The sequence shown here is derived from an EMBL/GenBank/DDBJ whole genome shotgun (WGS) entry which is preliminary data.</text>
</comment>
<evidence type="ECO:0000256" key="1">
    <source>
        <dbReference type="SAM" id="Phobius"/>
    </source>
</evidence>
<evidence type="ECO:0000313" key="2">
    <source>
        <dbReference type="EMBL" id="GAC09289.1"/>
    </source>
</evidence>
<evidence type="ECO:0000313" key="3">
    <source>
        <dbReference type="Proteomes" id="UP000006320"/>
    </source>
</evidence>
<dbReference type="EMBL" id="BAEM01000022">
    <property type="protein sequence ID" value="GAC09289.1"/>
    <property type="molecule type" value="Genomic_DNA"/>
</dbReference>
<dbReference type="Proteomes" id="UP000006320">
    <property type="component" value="Unassembled WGS sequence"/>
</dbReference>
<sequence length="159" mass="18382">MQHFDYQKSKHKIQILKRLYIPLALFALASAYIAWTLEHFAWQEIVVIARSALIIVGPLCLLSLAVFSLFYWVSQFRQTQFPQLEIRDDSLCLKDGKVHETVYFEDMHSIRLLKAGTTREAIQIILNSGQSIVIHSNFPIASIKPLLNQYLDCKLYQSP</sequence>
<dbReference type="AlphaFoldDB" id="A0AAV3UVW3"/>
<organism evidence="2 3">
    <name type="scientific">Paraglaciecola chathamensis S18K6</name>
    <dbReference type="NCBI Taxonomy" id="1127672"/>
    <lineage>
        <taxon>Bacteria</taxon>
        <taxon>Pseudomonadati</taxon>
        <taxon>Pseudomonadota</taxon>
        <taxon>Gammaproteobacteria</taxon>
        <taxon>Alteromonadales</taxon>
        <taxon>Alteromonadaceae</taxon>
        <taxon>Paraglaciecola</taxon>
    </lineage>
</organism>
<feature type="transmembrane region" description="Helical" evidence="1">
    <location>
        <begin position="20"/>
        <end position="42"/>
    </location>
</feature>
<gene>
    <name evidence="2" type="ORF">GCHA_1330</name>
</gene>
<proteinExistence type="predicted"/>
<keyword evidence="1" id="KW-1133">Transmembrane helix</keyword>
<dbReference type="RefSeq" id="WP_007986268.1">
    <property type="nucleotide sequence ID" value="NZ_BAEM01000022.1"/>
</dbReference>
<protein>
    <recommendedName>
        <fullName evidence="4">YcxB-like protein domain-containing protein</fullName>
    </recommendedName>
</protein>
<keyword evidence="1" id="KW-0472">Membrane</keyword>
<keyword evidence="1" id="KW-0812">Transmembrane</keyword>